<dbReference type="PANTHER" id="PTHR18919:SF139">
    <property type="entry name" value="THIOLASE-LIKE PROTEIN TYPE 1 ADDITIONAL C-TERMINAL DOMAIN-CONTAINING PROTEIN"/>
    <property type="match status" value="1"/>
</dbReference>
<evidence type="ECO:0000259" key="4">
    <source>
        <dbReference type="Pfam" id="PF18313"/>
    </source>
</evidence>
<protein>
    <recommendedName>
        <fullName evidence="4">Thiolase-like protein type 1 additional C-terminal domain-containing protein</fullName>
    </recommendedName>
</protein>
<dbReference type="Gene3D" id="3.40.47.10">
    <property type="match status" value="1"/>
</dbReference>
<dbReference type="EMBL" id="UINC01018186">
    <property type="protein sequence ID" value="SVA76149.1"/>
    <property type="molecule type" value="Genomic_DNA"/>
</dbReference>
<dbReference type="Gene3D" id="2.40.50.840">
    <property type="match status" value="1"/>
</dbReference>
<dbReference type="GO" id="GO:0016746">
    <property type="term" value="F:acyltransferase activity"/>
    <property type="evidence" value="ECO:0007669"/>
    <property type="project" value="UniProtKB-KW"/>
</dbReference>
<dbReference type="SUPFAM" id="SSF53901">
    <property type="entry name" value="Thiolase-like"/>
    <property type="match status" value="1"/>
</dbReference>
<evidence type="ECO:0000313" key="5">
    <source>
        <dbReference type="EMBL" id="SVA76149.1"/>
    </source>
</evidence>
<evidence type="ECO:0000256" key="2">
    <source>
        <dbReference type="ARBA" id="ARBA00022679"/>
    </source>
</evidence>
<evidence type="ECO:0000256" key="1">
    <source>
        <dbReference type="ARBA" id="ARBA00010982"/>
    </source>
</evidence>
<dbReference type="PANTHER" id="PTHR18919">
    <property type="entry name" value="ACETYL-COA C-ACYLTRANSFERASE"/>
    <property type="match status" value="1"/>
</dbReference>
<organism evidence="5">
    <name type="scientific">marine metagenome</name>
    <dbReference type="NCBI Taxonomy" id="408172"/>
    <lineage>
        <taxon>unclassified sequences</taxon>
        <taxon>metagenomes</taxon>
        <taxon>ecological metagenomes</taxon>
    </lineage>
</organism>
<accession>A0A381YGI8</accession>
<keyword evidence="3" id="KW-0012">Acyltransferase</keyword>
<dbReference type="AlphaFoldDB" id="A0A381YGI8"/>
<evidence type="ECO:0000256" key="3">
    <source>
        <dbReference type="ARBA" id="ARBA00023315"/>
    </source>
</evidence>
<reference evidence="5" key="1">
    <citation type="submission" date="2018-05" db="EMBL/GenBank/DDBJ databases">
        <authorList>
            <person name="Lanie J.A."/>
            <person name="Ng W.-L."/>
            <person name="Kazmierczak K.M."/>
            <person name="Andrzejewski T.M."/>
            <person name="Davidsen T.M."/>
            <person name="Wayne K.J."/>
            <person name="Tettelin H."/>
            <person name="Glass J.I."/>
            <person name="Rusch D."/>
            <person name="Podicherti R."/>
            <person name="Tsui H.-C.T."/>
            <person name="Winkler M.E."/>
        </authorList>
    </citation>
    <scope>NUCLEOTIDE SEQUENCE</scope>
</reference>
<dbReference type="Pfam" id="PF18313">
    <property type="entry name" value="TLP1_add_C"/>
    <property type="match status" value="1"/>
</dbReference>
<name>A0A381YGI8_9ZZZZ</name>
<feature type="domain" description="Thiolase-like protein type 1 additional C-terminal" evidence="4">
    <location>
        <begin position="430"/>
        <end position="506"/>
    </location>
</feature>
<keyword evidence="2" id="KW-0808">Transferase</keyword>
<proteinExistence type="inferred from homology"/>
<gene>
    <name evidence="5" type="ORF">METZ01_LOCUS129003</name>
</gene>
<comment type="similarity">
    <text evidence="1">Belongs to the thiolase-like superfamily. Thiolase family.</text>
</comment>
<sequence length="517" mass="57456">MNSPYSQVNDNTPVLVGCSQYLDQKGSEGLNYLDILTVACEKAIQDCEAKIPLKEHLDTVSVIRFTGDTPNRESFTTNLFNYSNMPRSLSNALNVTVPNEIYTTTGGNSPQLLLNEICNRIKDGEVNCALLTGGEALDTFVSILKEGKDVSWSDDPGGEPESLGSLRDLGSEFEKKHGIFEPSSVYPLFANGIRSNERKTSKQHIKEIGQLFSRFSEIASNNQYAWFKVHRSPQEITEVTPQNRMVGFPYTKYMNSIIRVNQSAALIVTSAKKAKEMGIPTSKWIFMHGACCLNDIWNVTERTNFYSSPAIKKCSEAIFQKSGFTQSDISFFDLYSCFPSAVQIAKKEIGIPDEDGRDLSVTGGLPYYGGPGSAYVVNSIASMMNKLRKNQDHLGLVNANGWFLTKHGMAIFSSKPFTGEWNQVVNSSSLQKTIDSMDSPETIKEVNGKGVIETYTVVNSRKGPSKAIIIGRLEDGKRFVANTKRDENLLNKMMKNEMLNTKGTVKFENSRNIFQPD</sequence>
<dbReference type="InterPro" id="IPR016039">
    <property type="entry name" value="Thiolase-like"/>
</dbReference>
<dbReference type="InterPro" id="IPR040771">
    <property type="entry name" value="TLP1_add_C"/>
</dbReference>